<dbReference type="Gene3D" id="3.90.1570.10">
    <property type="entry name" value="tt1808, chain A"/>
    <property type="match status" value="1"/>
</dbReference>
<dbReference type="PANTHER" id="PTHR35400:SF3">
    <property type="entry name" value="SLL1072 PROTEIN"/>
    <property type="match status" value="1"/>
</dbReference>
<evidence type="ECO:0000313" key="3">
    <source>
        <dbReference type="Proteomes" id="UP000033203"/>
    </source>
</evidence>
<reference evidence="2 3" key="1">
    <citation type="submission" date="2015-01" db="EMBL/GenBank/DDBJ databases">
        <title>Genome of Sphingomonas taxi strain 30a.</title>
        <authorList>
            <person name="Eevers N."/>
            <person name="Van Hamme J."/>
            <person name="Bottos E."/>
            <person name="Weyens N."/>
            <person name="Vangronsveld J."/>
        </authorList>
    </citation>
    <scope>NUCLEOTIDE SEQUENCE [LARGE SCALE GENOMIC DNA]</scope>
    <source>
        <strain evidence="2 3">30a</strain>
    </source>
</reference>
<dbReference type="PANTHER" id="PTHR35400">
    <property type="entry name" value="SLR1083 PROTEIN"/>
    <property type="match status" value="1"/>
</dbReference>
<accession>A0A0D1M7F9</accession>
<dbReference type="AlphaFoldDB" id="A0A0D1M7F9"/>
<feature type="domain" description="Putative restriction endonuclease" evidence="1">
    <location>
        <begin position="17"/>
        <end position="167"/>
    </location>
</feature>
<dbReference type="EMBL" id="JXTP01000036">
    <property type="protein sequence ID" value="KIU28065.1"/>
    <property type="molecule type" value="Genomic_DNA"/>
</dbReference>
<dbReference type="InterPro" id="IPR008538">
    <property type="entry name" value="Uma2"/>
</dbReference>
<proteinExistence type="predicted"/>
<protein>
    <recommendedName>
        <fullName evidence="1">Putative restriction endonuclease domain-containing protein</fullName>
    </recommendedName>
</protein>
<evidence type="ECO:0000313" key="2">
    <source>
        <dbReference type="EMBL" id="KIU28065.1"/>
    </source>
</evidence>
<dbReference type="PATRIC" id="fig|1549858.7.peg.2502"/>
<comment type="caution">
    <text evidence="2">The sequence shown here is derived from an EMBL/GenBank/DDBJ whole genome shotgun (WGS) entry which is preliminary data.</text>
</comment>
<dbReference type="SUPFAM" id="SSF52980">
    <property type="entry name" value="Restriction endonuclease-like"/>
    <property type="match status" value="1"/>
</dbReference>
<dbReference type="CDD" id="cd06260">
    <property type="entry name" value="DUF820-like"/>
    <property type="match status" value="1"/>
</dbReference>
<sequence length="182" mass="20237">MKSGAIPAHLTVDQVYELTAAGVFAENENFELIDGEIVPMAAAKADWHEMMKSRLNWGLVRALPDDLRLFVEPSVTLSPVRLLEPDLVVWKKGGLPRQVRGPDLILVIEVADSSLGYDLRVKASLYAEHGVRDYWVVDAVRQTVRTHRAPVDGRYADVEEYEAHQPVVALLAGVTIRLADLD</sequence>
<gene>
    <name evidence="2" type="ORF">SR41_09305</name>
</gene>
<name>A0A0D1M7F9_9SPHN</name>
<organism evidence="2 3">
    <name type="scientific">Sphingomonas melonis</name>
    <dbReference type="NCBI Taxonomy" id="152682"/>
    <lineage>
        <taxon>Bacteria</taxon>
        <taxon>Pseudomonadati</taxon>
        <taxon>Pseudomonadota</taxon>
        <taxon>Alphaproteobacteria</taxon>
        <taxon>Sphingomonadales</taxon>
        <taxon>Sphingomonadaceae</taxon>
        <taxon>Sphingomonas</taxon>
    </lineage>
</organism>
<evidence type="ECO:0000259" key="1">
    <source>
        <dbReference type="Pfam" id="PF05685"/>
    </source>
</evidence>
<dbReference type="Proteomes" id="UP000033203">
    <property type="component" value="Unassembled WGS sequence"/>
</dbReference>
<dbReference type="InterPro" id="IPR012296">
    <property type="entry name" value="Nuclease_put_TT1808"/>
</dbReference>
<dbReference type="InterPro" id="IPR011335">
    <property type="entry name" value="Restrct_endonuc-II-like"/>
</dbReference>
<dbReference type="Pfam" id="PF05685">
    <property type="entry name" value="Uma2"/>
    <property type="match status" value="1"/>
</dbReference>